<comment type="function">
    <text evidence="2">Catalyzes the condensation of isopentenyl diphosphate (IPP) with allylic pyrophosphates generating different type of terpenoids.</text>
</comment>
<evidence type="ECO:0000313" key="3">
    <source>
        <dbReference type="EMBL" id="GBF32663.1"/>
    </source>
</evidence>
<dbReference type="EC" id="2.5.1.-" evidence="2"/>
<dbReference type="GO" id="GO:0016094">
    <property type="term" value="P:polyprenol biosynthetic process"/>
    <property type="evidence" value="ECO:0007669"/>
    <property type="project" value="TreeGrafter"/>
</dbReference>
<feature type="binding site" evidence="2">
    <location>
        <position position="102"/>
    </location>
    <ligand>
        <name>substrate</name>
    </ligand>
</feature>
<dbReference type="SUPFAM" id="SSF64005">
    <property type="entry name" value="Undecaprenyl diphosphate synthase"/>
    <property type="match status" value="1"/>
</dbReference>
<dbReference type="OrthoDB" id="4191603at2"/>
<dbReference type="Gene3D" id="3.40.1180.10">
    <property type="entry name" value="Decaprenyl diphosphate synthase-like"/>
    <property type="match status" value="1"/>
</dbReference>
<dbReference type="CDD" id="cd00475">
    <property type="entry name" value="Cis_IPPS"/>
    <property type="match status" value="1"/>
</dbReference>
<feature type="binding site" evidence="2">
    <location>
        <position position="53"/>
    </location>
    <ligand>
        <name>Mg(2+)</name>
        <dbReference type="ChEBI" id="CHEBI:18420"/>
    </ligand>
</feature>
<feature type="binding site" evidence="2">
    <location>
        <position position="240"/>
    </location>
    <ligand>
        <name>Mg(2+)</name>
        <dbReference type="ChEBI" id="CHEBI:18420"/>
    </ligand>
</feature>
<organism evidence="3 4">
    <name type="scientific">Desulfocucumis palustris</name>
    <dbReference type="NCBI Taxonomy" id="1898651"/>
    <lineage>
        <taxon>Bacteria</taxon>
        <taxon>Bacillati</taxon>
        <taxon>Bacillota</taxon>
        <taxon>Clostridia</taxon>
        <taxon>Eubacteriales</taxon>
        <taxon>Desulfocucumaceae</taxon>
        <taxon>Desulfocucumis</taxon>
    </lineage>
</organism>
<keyword evidence="1 2" id="KW-0808">Transferase</keyword>
<comment type="subunit">
    <text evidence="2">Homodimer.</text>
</comment>
<feature type="binding site" evidence="2">
    <location>
        <begin position="227"/>
        <end position="229"/>
    </location>
    <ligand>
        <name>substrate</name>
    </ligand>
</feature>
<dbReference type="GO" id="GO:0000287">
    <property type="term" value="F:magnesium ion binding"/>
    <property type="evidence" value="ECO:0007669"/>
    <property type="project" value="UniProtKB-UniRule"/>
</dbReference>
<dbReference type="Proteomes" id="UP000239549">
    <property type="component" value="Unassembled WGS sequence"/>
</dbReference>
<name>A0A2L2XAI8_9FIRM</name>
<dbReference type="PANTHER" id="PTHR10291">
    <property type="entry name" value="DEHYDRODOLICHYL DIPHOSPHATE SYNTHASE FAMILY MEMBER"/>
    <property type="match status" value="1"/>
</dbReference>
<dbReference type="FunFam" id="3.40.1180.10:FF:000001">
    <property type="entry name" value="(2E,6E)-farnesyl-diphosphate-specific ditrans,polycis-undecaprenyl-diphosphate synthase"/>
    <property type="match status" value="1"/>
</dbReference>
<dbReference type="PROSITE" id="PS01066">
    <property type="entry name" value="UPP_SYNTHASE"/>
    <property type="match status" value="1"/>
</dbReference>
<feature type="binding site" evidence="2">
    <location>
        <position position="104"/>
    </location>
    <ligand>
        <name>substrate</name>
    </ligand>
</feature>
<keyword evidence="4" id="KW-1185">Reference proteome</keyword>
<protein>
    <recommendedName>
        <fullName evidence="2">Isoprenyl transferase</fullName>
        <ecNumber evidence="2">2.5.1.-</ecNumber>
    </recommendedName>
</protein>
<reference evidence="4" key="1">
    <citation type="submission" date="2018-02" db="EMBL/GenBank/DDBJ databases">
        <title>Genome sequence of Desulfocucumis palustris strain NAW-5.</title>
        <authorList>
            <person name="Watanabe M."/>
            <person name="Kojima H."/>
            <person name="Fukui M."/>
        </authorList>
    </citation>
    <scope>NUCLEOTIDE SEQUENCE [LARGE SCALE GENOMIC DNA]</scope>
    <source>
        <strain evidence="4">NAW-5</strain>
    </source>
</reference>
<comment type="cofactor">
    <cofactor evidence="2">
        <name>Mg(2+)</name>
        <dbReference type="ChEBI" id="CHEBI:18420"/>
    </cofactor>
    <text evidence="2">Binds 2 magnesium ions per subunit.</text>
</comment>
<dbReference type="InterPro" id="IPR018520">
    <property type="entry name" value="UPP_synth-like_CS"/>
</dbReference>
<keyword evidence="2" id="KW-0479">Metal-binding</keyword>
<feature type="binding site" evidence="2">
    <location>
        <begin position="98"/>
        <end position="100"/>
    </location>
    <ligand>
        <name>substrate</name>
    </ligand>
</feature>
<dbReference type="AlphaFoldDB" id="A0A2L2XAI8"/>
<feature type="binding site" evidence="2">
    <location>
        <position position="66"/>
    </location>
    <ligand>
        <name>substrate</name>
    </ligand>
</feature>
<comment type="caution">
    <text evidence="3">The sequence shown here is derived from an EMBL/GenBank/DDBJ whole genome shotgun (WGS) entry which is preliminary data.</text>
</comment>
<dbReference type="GO" id="GO:0005829">
    <property type="term" value="C:cytosol"/>
    <property type="evidence" value="ECO:0007669"/>
    <property type="project" value="TreeGrafter"/>
</dbReference>
<feature type="binding site" evidence="2">
    <location>
        <position position="58"/>
    </location>
    <ligand>
        <name>substrate</name>
    </ligand>
</feature>
<dbReference type="GO" id="GO:0008834">
    <property type="term" value="F:ditrans,polycis-undecaprenyl-diphosphate synthase [(2E,6E)-farnesyl-diphosphate specific] activity"/>
    <property type="evidence" value="ECO:0007669"/>
    <property type="project" value="TreeGrafter"/>
</dbReference>
<dbReference type="GO" id="GO:0030145">
    <property type="term" value="F:manganese ion binding"/>
    <property type="evidence" value="ECO:0007669"/>
    <property type="project" value="TreeGrafter"/>
</dbReference>
<evidence type="ECO:0000313" key="4">
    <source>
        <dbReference type="Proteomes" id="UP000239549"/>
    </source>
</evidence>
<feature type="active site" description="Proton acceptor" evidence="2">
    <location>
        <position position="101"/>
    </location>
</feature>
<feature type="active site" evidence="2">
    <location>
        <position position="53"/>
    </location>
</feature>
<feature type="binding site" evidence="2">
    <location>
        <begin position="54"/>
        <end position="57"/>
    </location>
    <ligand>
        <name>substrate</name>
    </ligand>
</feature>
<dbReference type="InterPro" id="IPR001441">
    <property type="entry name" value="UPP_synth-like"/>
</dbReference>
<dbReference type="HAMAP" id="MF_01139">
    <property type="entry name" value="ISPT"/>
    <property type="match status" value="1"/>
</dbReference>
<dbReference type="EMBL" id="BFAV01000045">
    <property type="protein sequence ID" value="GBF32663.1"/>
    <property type="molecule type" value="Genomic_DNA"/>
</dbReference>
<feature type="binding site" evidence="2">
    <location>
        <position position="70"/>
    </location>
    <ligand>
        <name>substrate</name>
    </ligand>
</feature>
<dbReference type="PANTHER" id="PTHR10291:SF0">
    <property type="entry name" value="DEHYDRODOLICHYL DIPHOSPHATE SYNTHASE 2"/>
    <property type="match status" value="1"/>
</dbReference>
<sequence length="275" mass="31224">MALSVSCAKGWGPIIRNLINLWRGDKNVYQDEKSLMEQLDLSRLPRHVAIIMDGNGRWALRRGMPRAYGHRAGVESLREVVRVSAELGLQVLTVYAFSTENWKRPQEEVDILMDLLVEYLHKEIDELCGNNIRVRAIGKIGDLPRSAREALDIAARKSDNNTGLTLNIALNYGGRTELVEAVKSIGFSVAGGVLDPENINEKVISDNLYTAGQPDPDILIRPAGDYRVSNFLLWQLAYTEFWLTTVMWPDFRRVHMLQAMVDFQKRDRRFGGLKK</sequence>
<accession>A0A2L2XAI8</accession>
<evidence type="ECO:0000256" key="2">
    <source>
        <dbReference type="HAMAP-Rule" id="MF_01139"/>
    </source>
</evidence>
<dbReference type="NCBIfam" id="TIGR00055">
    <property type="entry name" value="uppS"/>
    <property type="match status" value="1"/>
</dbReference>
<gene>
    <name evidence="3" type="ORF">DCCM_0859</name>
</gene>
<evidence type="ECO:0000256" key="1">
    <source>
        <dbReference type="ARBA" id="ARBA00022679"/>
    </source>
</evidence>
<proteinExistence type="inferred from homology"/>
<dbReference type="InterPro" id="IPR036424">
    <property type="entry name" value="UPP_synth-like_sf"/>
</dbReference>
<dbReference type="NCBIfam" id="NF011405">
    <property type="entry name" value="PRK14830.1"/>
    <property type="match status" value="1"/>
</dbReference>
<dbReference type="Pfam" id="PF01255">
    <property type="entry name" value="Prenyltransf"/>
    <property type="match status" value="1"/>
</dbReference>
<keyword evidence="2" id="KW-0460">Magnesium</keyword>
<feature type="binding site" evidence="2">
    <location>
        <position position="221"/>
    </location>
    <ligand>
        <name>substrate</name>
    </ligand>
</feature>
<comment type="similarity">
    <text evidence="2">Belongs to the UPP synthase family.</text>
</comment>